<dbReference type="RefSeq" id="WP_058511748.1">
    <property type="nucleotide sequence ID" value="NZ_LNYY01000019.1"/>
</dbReference>
<feature type="transmembrane region" description="Helical" evidence="2">
    <location>
        <begin position="635"/>
        <end position="654"/>
    </location>
</feature>
<dbReference type="STRING" id="947033.Lste_2773"/>
<gene>
    <name evidence="3" type="ORF">Lste_2773</name>
</gene>
<evidence type="ECO:0000256" key="2">
    <source>
        <dbReference type="SAM" id="Phobius"/>
    </source>
</evidence>
<dbReference type="PATRIC" id="fig|947033.5.peg.2941"/>
<feature type="transmembrane region" description="Helical" evidence="2">
    <location>
        <begin position="299"/>
        <end position="317"/>
    </location>
</feature>
<feature type="coiled-coil region" evidence="1">
    <location>
        <begin position="443"/>
        <end position="502"/>
    </location>
</feature>
<name>A0A0W0ZJW9_9GAMM</name>
<dbReference type="EMBL" id="LNYY01000019">
    <property type="protein sequence ID" value="KTD69615.1"/>
    <property type="molecule type" value="Genomic_DNA"/>
</dbReference>
<feature type="transmembrane region" description="Helical" evidence="2">
    <location>
        <begin position="391"/>
        <end position="410"/>
    </location>
</feature>
<protein>
    <recommendedName>
        <fullName evidence="5">Coiled-coil protein</fullName>
    </recommendedName>
</protein>
<feature type="transmembrane region" description="Helical" evidence="2">
    <location>
        <begin position="538"/>
        <end position="560"/>
    </location>
</feature>
<evidence type="ECO:0000313" key="4">
    <source>
        <dbReference type="Proteomes" id="UP000054926"/>
    </source>
</evidence>
<reference evidence="3 4" key="1">
    <citation type="submission" date="2015-11" db="EMBL/GenBank/DDBJ databases">
        <title>Genomic analysis of 38 Legionella species identifies large and diverse effector repertoires.</title>
        <authorList>
            <person name="Burstein D."/>
            <person name="Amaro F."/>
            <person name="Zusman T."/>
            <person name="Lifshitz Z."/>
            <person name="Cohen O."/>
            <person name="Gilbert J.A."/>
            <person name="Pupko T."/>
            <person name="Shuman H.A."/>
            <person name="Segal G."/>
        </authorList>
    </citation>
    <scope>NUCLEOTIDE SEQUENCE [LARGE SCALE GENOMIC DNA]</scope>
    <source>
        <strain evidence="3 4">IMVS3376</strain>
    </source>
</reference>
<sequence>MATSSAILQSFLRDALKEQRNIADLSFEKLLEYSRTQCGLINIDSEEINLADEDNVDFANLKSVLHDNNDAVIFQNDNLYYVDIQKESIQLLQEPIEPEITAEEEYDEYFKSPKYIQYLRHQTYYNRLKQASSEANTYKRAKGRELDYIGSLTGRAFAEHRSDDFLPSLEFYLGKLDKADVVLCRYMSDKQKEQLIYDLRITLLLLAAQQQHEKDYQKTENDKKYNQQIAKCSLLLKELDPEYQRRVQESPELAEISDAQPIKYMGIPVARLLAKDIVDLSGGTTKTIRGYMDSLNDKRLYWVWGSSFIKTLIGLVAEDSRFFGDQADKAIKMPDPYTGNLSWILYYARFFMNLFLLLKHTIRYDEEQMSDEEAKTPWQERFQTEWSKRKFTLLNDSIWGTANLVCFFWLTGGGTLGAAGDAVTLALLIFDIAISIWDLAEQKTKYDKAMLQYEEDLARLERQLHALRNKNGQLEEEELKTIRQIEMQIHTLKQEQKKCKREWQLQKVSLIWGIVYATALMGAFLVLTMPFLPISAPVLASMAIAGAVLCFAFTVINNIVKGGIELYKTHKTKQESQQDADFKIKCLVQLIRSDRLKGDNSLDSNEKKFLYLEIKQCLAETEYQKQMMIYQSVNLIRSTLIQLLIPAVVFASLAVVPLGIGIPMLIAAAALAIATQFLVDAMFKPEEKKELEFDEQEYKTFCGEIMKPKKPERPRLFSAGAEKERREELDDLANLPEGTILAND</sequence>
<dbReference type="OrthoDB" id="5648334at2"/>
<feature type="transmembrane region" description="Helical" evidence="2">
    <location>
        <begin position="422"/>
        <end position="440"/>
    </location>
</feature>
<proteinExistence type="predicted"/>
<feature type="transmembrane region" description="Helical" evidence="2">
    <location>
        <begin position="510"/>
        <end position="532"/>
    </location>
</feature>
<evidence type="ECO:0008006" key="5">
    <source>
        <dbReference type="Google" id="ProtNLM"/>
    </source>
</evidence>
<keyword evidence="1" id="KW-0175">Coiled coil</keyword>
<keyword evidence="2" id="KW-1133">Transmembrane helix</keyword>
<organism evidence="3 4">
    <name type="scientific">Legionella steelei</name>
    <dbReference type="NCBI Taxonomy" id="947033"/>
    <lineage>
        <taxon>Bacteria</taxon>
        <taxon>Pseudomonadati</taxon>
        <taxon>Pseudomonadota</taxon>
        <taxon>Gammaproteobacteria</taxon>
        <taxon>Legionellales</taxon>
        <taxon>Legionellaceae</taxon>
        <taxon>Legionella</taxon>
    </lineage>
</organism>
<evidence type="ECO:0000256" key="1">
    <source>
        <dbReference type="SAM" id="Coils"/>
    </source>
</evidence>
<keyword evidence="2" id="KW-0812">Transmembrane</keyword>
<dbReference type="AlphaFoldDB" id="A0A0W0ZJW9"/>
<keyword evidence="2" id="KW-0472">Membrane</keyword>
<accession>A0A0W0ZJW9</accession>
<comment type="caution">
    <text evidence="3">The sequence shown here is derived from an EMBL/GenBank/DDBJ whole genome shotgun (WGS) entry which is preliminary data.</text>
</comment>
<feature type="transmembrane region" description="Helical" evidence="2">
    <location>
        <begin position="660"/>
        <end position="679"/>
    </location>
</feature>
<evidence type="ECO:0000313" key="3">
    <source>
        <dbReference type="EMBL" id="KTD69615.1"/>
    </source>
</evidence>
<feature type="transmembrane region" description="Helical" evidence="2">
    <location>
        <begin position="337"/>
        <end position="358"/>
    </location>
</feature>
<keyword evidence="4" id="KW-1185">Reference proteome</keyword>
<dbReference type="Proteomes" id="UP000054926">
    <property type="component" value="Unassembled WGS sequence"/>
</dbReference>